<sequence>MKNKFDIEDRIAKIFNEKYKLNNENLKCSQQLRLVEDQLRSMFSRIRIELKEDKKSL</sequence>
<proteinExistence type="predicted"/>
<accession>A0A0F9PG61</accession>
<protein>
    <submittedName>
        <fullName evidence="1">Uncharacterized protein</fullName>
    </submittedName>
</protein>
<name>A0A0F9PG61_9ZZZZ</name>
<gene>
    <name evidence="1" type="ORF">LCGC14_1219950</name>
</gene>
<dbReference type="AlphaFoldDB" id="A0A0F9PG61"/>
<organism evidence="1">
    <name type="scientific">marine sediment metagenome</name>
    <dbReference type="NCBI Taxonomy" id="412755"/>
    <lineage>
        <taxon>unclassified sequences</taxon>
        <taxon>metagenomes</taxon>
        <taxon>ecological metagenomes</taxon>
    </lineage>
</organism>
<evidence type="ECO:0000313" key="1">
    <source>
        <dbReference type="EMBL" id="KKM92287.1"/>
    </source>
</evidence>
<comment type="caution">
    <text evidence="1">The sequence shown here is derived from an EMBL/GenBank/DDBJ whole genome shotgun (WGS) entry which is preliminary data.</text>
</comment>
<reference evidence="1" key="1">
    <citation type="journal article" date="2015" name="Nature">
        <title>Complex archaea that bridge the gap between prokaryotes and eukaryotes.</title>
        <authorList>
            <person name="Spang A."/>
            <person name="Saw J.H."/>
            <person name="Jorgensen S.L."/>
            <person name="Zaremba-Niedzwiedzka K."/>
            <person name="Martijn J."/>
            <person name="Lind A.E."/>
            <person name="van Eijk R."/>
            <person name="Schleper C."/>
            <person name="Guy L."/>
            <person name="Ettema T.J."/>
        </authorList>
    </citation>
    <scope>NUCLEOTIDE SEQUENCE</scope>
</reference>
<dbReference type="EMBL" id="LAZR01006413">
    <property type="protein sequence ID" value="KKM92287.1"/>
    <property type="molecule type" value="Genomic_DNA"/>
</dbReference>